<feature type="transmembrane region" description="Helical" evidence="8">
    <location>
        <begin position="152"/>
        <end position="170"/>
    </location>
</feature>
<dbReference type="GO" id="GO:0010041">
    <property type="term" value="P:response to iron(III) ion"/>
    <property type="evidence" value="ECO:0007669"/>
    <property type="project" value="TreeGrafter"/>
</dbReference>
<feature type="transmembrane region" description="Helical" evidence="8">
    <location>
        <begin position="128"/>
        <end position="146"/>
    </location>
</feature>
<keyword evidence="3" id="KW-0328">Glycosyltransferase</keyword>
<protein>
    <recommendedName>
        <fullName evidence="9">ArnT-like N-terminal domain-containing protein</fullName>
    </recommendedName>
</protein>
<feature type="transmembrane region" description="Helical" evidence="8">
    <location>
        <begin position="420"/>
        <end position="442"/>
    </location>
</feature>
<feature type="transmembrane region" description="Helical" evidence="8">
    <location>
        <begin position="216"/>
        <end position="241"/>
    </location>
</feature>
<comment type="subcellular location">
    <subcellularLocation>
        <location evidence="1">Cell membrane</location>
        <topology evidence="1">Multi-pass membrane protein</topology>
    </subcellularLocation>
</comment>
<feature type="transmembrane region" description="Helical" evidence="8">
    <location>
        <begin position="6"/>
        <end position="23"/>
    </location>
</feature>
<evidence type="ECO:0000256" key="6">
    <source>
        <dbReference type="ARBA" id="ARBA00022989"/>
    </source>
</evidence>
<dbReference type="GO" id="GO:0006493">
    <property type="term" value="P:protein O-linked glycosylation"/>
    <property type="evidence" value="ECO:0007669"/>
    <property type="project" value="InterPro"/>
</dbReference>
<dbReference type="GO" id="GO:0005886">
    <property type="term" value="C:plasma membrane"/>
    <property type="evidence" value="ECO:0007669"/>
    <property type="project" value="UniProtKB-SubCell"/>
</dbReference>
<dbReference type="EMBL" id="MGAU01000060">
    <property type="protein sequence ID" value="OGK53554.1"/>
    <property type="molecule type" value="Genomic_DNA"/>
</dbReference>
<feature type="transmembrane region" description="Helical" evidence="8">
    <location>
        <begin position="365"/>
        <end position="383"/>
    </location>
</feature>
<feature type="transmembrane region" description="Helical" evidence="8">
    <location>
        <begin position="395"/>
        <end position="414"/>
    </location>
</feature>
<feature type="transmembrane region" description="Helical" evidence="8">
    <location>
        <begin position="97"/>
        <end position="116"/>
    </location>
</feature>
<evidence type="ECO:0000259" key="9">
    <source>
        <dbReference type="Pfam" id="PF02366"/>
    </source>
</evidence>
<dbReference type="AlphaFoldDB" id="A0A1F7JD75"/>
<sequence length="571" mass="64430">MLKNSVYYWLAGIVVIAGILRFYQLGVNPPSLTWDEAAWGYNAYSLSVSGRDEFGKFLPLAYLESFGDFKPPLYAYASVIPVLLFGLTPFATRFASAFFGTVTVAVVYWLVSELLETDAHKTDKTNRTDMMGLVASALLAISPWHINLSRAAFEANVVSFFIITGVWLYLRWTRKPSTVLLIFSGVSFVLSLYTFNTARIVAPLLIIVLSARFYKILLAHAVSVAVAGILCVVLSLPFIMFSMTPQAKLRYHEVNIFSDGSIVENANTSMARSARWVCKISGESTCSTKTALDAPIWARIMYNRRIGYVRAYVKHYFDHFNPSFLFIKGDGNPKFSTQDVGQLYLVCAPFIIVGLFQLFKKRIGHWWLVPVWLVIGIVPAATARETPHALRIETTLPTFQIISAYGIVYLYRTVDRLKRVLVTRAFVGIALCAYAGMAVYYLHGYYVHYPVEYSGEWQYGYEEAIGFLKNNPSYKHVVMTTALGRPYIYVLFYTQTDPRLFQQTAVVEREVLGFVHVRSFGTYTFADAPAEVHPSGKTVYIDIPQYVPEKAIVLRIFTLLNGHPVLVAYEI</sequence>
<dbReference type="GO" id="GO:0000030">
    <property type="term" value="F:mannosyltransferase activity"/>
    <property type="evidence" value="ECO:0007669"/>
    <property type="project" value="InterPro"/>
</dbReference>
<evidence type="ECO:0000256" key="3">
    <source>
        <dbReference type="ARBA" id="ARBA00022676"/>
    </source>
</evidence>
<feature type="transmembrane region" description="Helical" evidence="8">
    <location>
        <begin position="343"/>
        <end position="359"/>
    </location>
</feature>
<dbReference type="Pfam" id="PF02366">
    <property type="entry name" value="PMT"/>
    <property type="match status" value="1"/>
</dbReference>
<name>A0A1F7JD75_9BACT</name>
<evidence type="ECO:0000256" key="2">
    <source>
        <dbReference type="ARBA" id="ARBA00022475"/>
    </source>
</evidence>
<keyword evidence="6 8" id="KW-1133">Transmembrane helix</keyword>
<dbReference type="PANTHER" id="PTHR33908:SF3">
    <property type="entry name" value="UNDECAPRENYL PHOSPHATE-ALPHA-4-AMINO-4-DEOXY-L-ARABINOSE ARABINOSYL TRANSFERASE"/>
    <property type="match status" value="1"/>
</dbReference>
<evidence type="ECO:0000313" key="10">
    <source>
        <dbReference type="EMBL" id="OGK53554.1"/>
    </source>
</evidence>
<evidence type="ECO:0000256" key="7">
    <source>
        <dbReference type="ARBA" id="ARBA00023136"/>
    </source>
</evidence>
<dbReference type="InterPro" id="IPR050297">
    <property type="entry name" value="LipidA_mod_glycosyltrf_83"/>
</dbReference>
<feature type="domain" description="ArnT-like N-terminal" evidence="9">
    <location>
        <begin position="15"/>
        <end position="241"/>
    </location>
</feature>
<keyword evidence="2" id="KW-1003">Cell membrane</keyword>
<keyword evidence="5 8" id="KW-0812">Transmembrane</keyword>
<evidence type="ECO:0000256" key="8">
    <source>
        <dbReference type="SAM" id="Phobius"/>
    </source>
</evidence>
<accession>A0A1F7JD75</accession>
<evidence type="ECO:0000313" key="11">
    <source>
        <dbReference type="Proteomes" id="UP000178486"/>
    </source>
</evidence>
<dbReference type="Proteomes" id="UP000178486">
    <property type="component" value="Unassembled WGS sequence"/>
</dbReference>
<evidence type="ECO:0000256" key="4">
    <source>
        <dbReference type="ARBA" id="ARBA00022679"/>
    </source>
</evidence>
<keyword evidence="7 8" id="KW-0472">Membrane</keyword>
<dbReference type="PANTHER" id="PTHR33908">
    <property type="entry name" value="MANNOSYLTRANSFERASE YKCB-RELATED"/>
    <property type="match status" value="1"/>
</dbReference>
<proteinExistence type="predicted"/>
<evidence type="ECO:0000256" key="5">
    <source>
        <dbReference type="ARBA" id="ARBA00022692"/>
    </source>
</evidence>
<keyword evidence="4" id="KW-0808">Transferase</keyword>
<dbReference type="GO" id="GO:0009103">
    <property type="term" value="P:lipopolysaccharide biosynthetic process"/>
    <property type="evidence" value="ECO:0007669"/>
    <property type="project" value="UniProtKB-ARBA"/>
</dbReference>
<gene>
    <name evidence="10" type="ORF">A3B56_00340</name>
</gene>
<dbReference type="GO" id="GO:0016763">
    <property type="term" value="F:pentosyltransferase activity"/>
    <property type="evidence" value="ECO:0007669"/>
    <property type="project" value="TreeGrafter"/>
</dbReference>
<organism evidence="10 11">
    <name type="scientific">Candidatus Roizmanbacteria bacterium RIFCSPLOWO2_01_FULL_45_11</name>
    <dbReference type="NCBI Taxonomy" id="1802070"/>
    <lineage>
        <taxon>Bacteria</taxon>
        <taxon>Candidatus Roizmaniibacteriota</taxon>
    </lineage>
</organism>
<dbReference type="InterPro" id="IPR003342">
    <property type="entry name" value="ArnT-like_N"/>
</dbReference>
<comment type="caution">
    <text evidence="10">The sequence shown here is derived from an EMBL/GenBank/DDBJ whole genome shotgun (WGS) entry which is preliminary data.</text>
</comment>
<feature type="transmembrane region" description="Helical" evidence="8">
    <location>
        <begin position="73"/>
        <end position="91"/>
    </location>
</feature>
<evidence type="ECO:0000256" key="1">
    <source>
        <dbReference type="ARBA" id="ARBA00004651"/>
    </source>
</evidence>
<reference evidence="10 11" key="1">
    <citation type="journal article" date="2016" name="Nat. Commun.">
        <title>Thousands of microbial genomes shed light on interconnected biogeochemical processes in an aquifer system.</title>
        <authorList>
            <person name="Anantharaman K."/>
            <person name="Brown C.T."/>
            <person name="Hug L.A."/>
            <person name="Sharon I."/>
            <person name="Castelle C.J."/>
            <person name="Probst A.J."/>
            <person name="Thomas B.C."/>
            <person name="Singh A."/>
            <person name="Wilkins M.J."/>
            <person name="Karaoz U."/>
            <person name="Brodie E.L."/>
            <person name="Williams K.H."/>
            <person name="Hubbard S.S."/>
            <person name="Banfield J.F."/>
        </authorList>
    </citation>
    <scope>NUCLEOTIDE SEQUENCE [LARGE SCALE GENOMIC DNA]</scope>
</reference>